<keyword evidence="1" id="KW-0326">Glycosidase</keyword>
<accession>A0A2Z5Y056</accession>
<sequence length="293" mass="33887">MSNFLFVYFTGEHEMGEQVYFSISKDGKNFKDLNKGQPVLISNINKKGVRDPFILKHPKKNHFYLIATDLKIGSEGDWHTAQNAGSKDIIIWETDDLINWSNPRAVTVGLPEAGNVWAPEAIYDTDKEAFFVFWASKINGKHRIYGSHTVDFINFDSPFLFAEKEYDIIDSTIIHEDGYFYRFTKNEKNKRIILEKAPQLFGNYEEIYSPVLNQLAGVEGPEVYQVEEHLWYLILDRFMEGKGYNLLSTKNLSSGEFTIFPEGSYDFGKNKKRHGGVMAITTEEYQRLQSHYN</sequence>
<keyword evidence="1" id="KW-0378">Hydrolase</keyword>
<dbReference type="AlphaFoldDB" id="A0A2Z5Y056"/>
<dbReference type="GeneID" id="57042594"/>
<dbReference type="PANTHER" id="PTHR43301">
    <property type="entry name" value="ARABINAN ENDO-1,5-ALPHA-L-ARABINOSIDASE"/>
    <property type="match status" value="1"/>
</dbReference>
<organism evidence="1 2">
    <name type="scientific">Melissococcus plutonius</name>
    <dbReference type="NCBI Taxonomy" id="33970"/>
    <lineage>
        <taxon>Bacteria</taxon>
        <taxon>Bacillati</taxon>
        <taxon>Bacillota</taxon>
        <taxon>Bacilli</taxon>
        <taxon>Lactobacillales</taxon>
        <taxon>Enterococcaceae</taxon>
        <taxon>Melissococcus</taxon>
    </lineage>
</organism>
<proteinExistence type="predicted"/>
<dbReference type="Gene3D" id="2.115.10.20">
    <property type="entry name" value="Glycosyl hydrolase domain, family 43"/>
    <property type="match status" value="1"/>
</dbReference>
<dbReference type="GO" id="GO:0045493">
    <property type="term" value="P:xylan catabolic process"/>
    <property type="evidence" value="ECO:0007669"/>
    <property type="project" value="UniProtKB-KW"/>
</dbReference>
<evidence type="ECO:0000313" key="2">
    <source>
        <dbReference type="Proteomes" id="UP000269226"/>
    </source>
</evidence>
<keyword evidence="1" id="KW-0858">Xylan degradation</keyword>
<dbReference type="Proteomes" id="UP000269226">
    <property type="component" value="Chromosome"/>
</dbReference>
<reference evidence="1 2" key="1">
    <citation type="submission" date="2018-01" db="EMBL/GenBank/DDBJ databases">
        <title>Whole genome sequence of Melissococcus plutonius DAT561.</title>
        <authorList>
            <person name="Okumura K."/>
            <person name="Takamatsu D."/>
            <person name="Okura M."/>
        </authorList>
    </citation>
    <scope>NUCLEOTIDE SEQUENCE [LARGE SCALE GENOMIC DNA]</scope>
    <source>
        <strain evidence="1 2">DAT561</strain>
    </source>
</reference>
<dbReference type="InterPro" id="IPR023296">
    <property type="entry name" value="Glyco_hydro_beta-prop_sf"/>
</dbReference>
<gene>
    <name evidence="1" type="ORF">DAT561_0024</name>
</gene>
<dbReference type="EMBL" id="AP018492">
    <property type="protein sequence ID" value="BBC60196.1"/>
    <property type="molecule type" value="Genomic_DNA"/>
</dbReference>
<dbReference type="PANTHER" id="PTHR43301:SF3">
    <property type="entry name" value="ARABINAN ENDO-1,5-ALPHA-L-ARABINOSIDASE A-RELATED"/>
    <property type="match status" value="1"/>
</dbReference>
<dbReference type="RefSeq" id="WP_014372818.1">
    <property type="nucleotide sequence ID" value="NZ_AP018492.1"/>
</dbReference>
<dbReference type="GO" id="GO:0016798">
    <property type="term" value="F:hydrolase activity, acting on glycosyl bonds"/>
    <property type="evidence" value="ECO:0007669"/>
    <property type="project" value="UniProtKB-KW"/>
</dbReference>
<protein>
    <submittedName>
        <fullName evidence="1">Putative endo-1,4-beta-xylanase</fullName>
    </submittedName>
</protein>
<keyword evidence="1" id="KW-0624">Polysaccharide degradation</keyword>
<dbReference type="SUPFAM" id="SSF75005">
    <property type="entry name" value="Arabinanase/levansucrase/invertase"/>
    <property type="match status" value="1"/>
</dbReference>
<dbReference type="CDD" id="cd08983">
    <property type="entry name" value="GH43_Bt3655-like"/>
    <property type="match status" value="1"/>
</dbReference>
<evidence type="ECO:0000313" key="1">
    <source>
        <dbReference type="EMBL" id="BBC60196.1"/>
    </source>
</evidence>
<keyword evidence="1" id="KW-0119">Carbohydrate metabolism</keyword>
<dbReference type="InterPro" id="IPR050727">
    <property type="entry name" value="GH43_arabinanases"/>
</dbReference>
<name>A0A2Z5Y056_9ENTE</name>